<feature type="coiled-coil region" evidence="13">
    <location>
        <begin position="157"/>
        <end position="198"/>
    </location>
</feature>
<dbReference type="InterPro" id="IPR036388">
    <property type="entry name" value="WH-like_DNA-bd_sf"/>
</dbReference>
<evidence type="ECO:0000256" key="5">
    <source>
        <dbReference type="ARBA" id="ARBA00023016"/>
    </source>
</evidence>
<accession>A0A484KTE0</accession>
<evidence type="ECO:0000256" key="1">
    <source>
        <dbReference type="ARBA" id="ARBA00004123"/>
    </source>
</evidence>
<dbReference type="FunFam" id="1.10.10.10:FF:000057">
    <property type="entry name" value="Heat shock transcription factor 1"/>
    <property type="match status" value="1"/>
</dbReference>
<evidence type="ECO:0000256" key="13">
    <source>
        <dbReference type="SAM" id="Coils"/>
    </source>
</evidence>
<dbReference type="GO" id="GO:0003700">
    <property type="term" value="F:DNA-binding transcription factor activity"/>
    <property type="evidence" value="ECO:0007669"/>
    <property type="project" value="InterPro"/>
</dbReference>
<evidence type="ECO:0000256" key="10">
    <source>
        <dbReference type="ARBA" id="ARBA00055747"/>
    </source>
</evidence>
<dbReference type="SMART" id="SM00415">
    <property type="entry name" value="HSF"/>
    <property type="match status" value="1"/>
</dbReference>
<protein>
    <recommendedName>
        <fullName evidence="11">Heat stress transcription factor</fullName>
    </recommendedName>
</protein>
<dbReference type="GO" id="GO:0034605">
    <property type="term" value="P:cellular response to heat"/>
    <property type="evidence" value="ECO:0007669"/>
    <property type="project" value="TreeGrafter"/>
</dbReference>
<dbReference type="SUPFAM" id="SSF46785">
    <property type="entry name" value="Winged helix' DNA-binding domain"/>
    <property type="match status" value="1"/>
</dbReference>
<evidence type="ECO:0000256" key="4">
    <source>
        <dbReference type="ARBA" id="ARBA00023015"/>
    </source>
</evidence>
<feature type="domain" description="HSF-type DNA-binding" evidence="14">
    <location>
        <begin position="72"/>
        <end position="96"/>
    </location>
</feature>
<keyword evidence="7" id="KW-0010">Activator</keyword>
<evidence type="ECO:0000313" key="16">
    <source>
        <dbReference type="Proteomes" id="UP000595140"/>
    </source>
</evidence>
<dbReference type="Proteomes" id="UP000595140">
    <property type="component" value="Unassembled WGS sequence"/>
</dbReference>
<dbReference type="GO" id="GO:0006357">
    <property type="term" value="P:regulation of transcription by RNA polymerase II"/>
    <property type="evidence" value="ECO:0007669"/>
    <property type="project" value="TreeGrafter"/>
</dbReference>
<dbReference type="GO" id="GO:0000978">
    <property type="term" value="F:RNA polymerase II cis-regulatory region sequence-specific DNA binding"/>
    <property type="evidence" value="ECO:0007669"/>
    <property type="project" value="TreeGrafter"/>
</dbReference>
<dbReference type="PANTHER" id="PTHR10015">
    <property type="entry name" value="HEAT SHOCK TRANSCRIPTION FACTOR"/>
    <property type="match status" value="1"/>
</dbReference>
<keyword evidence="8" id="KW-0804">Transcription</keyword>
<name>A0A484KTE0_9ASTE</name>
<dbReference type="PROSITE" id="PS00434">
    <property type="entry name" value="HSF_DOMAIN"/>
    <property type="match status" value="1"/>
</dbReference>
<dbReference type="InterPro" id="IPR036390">
    <property type="entry name" value="WH_DNA-bd_sf"/>
</dbReference>
<proteinExistence type="inferred from homology"/>
<evidence type="ECO:0000313" key="15">
    <source>
        <dbReference type="EMBL" id="VFQ65292.1"/>
    </source>
</evidence>
<dbReference type="PANTHER" id="PTHR10015:SF334">
    <property type="entry name" value="HEAT STRESS TRANSCRIPTION FACTOR A-6B"/>
    <property type="match status" value="1"/>
</dbReference>
<keyword evidence="6" id="KW-0238">DNA-binding</keyword>
<keyword evidence="3" id="KW-0597">Phosphoprotein</keyword>
<dbReference type="InterPro" id="IPR000232">
    <property type="entry name" value="HSF_DNA-bd"/>
</dbReference>
<evidence type="ECO:0000256" key="6">
    <source>
        <dbReference type="ARBA" id="ARBA00023125"/>
    </source>
</evidence>
<keyword evidence="16" id="KW-1185">Reference proteome</keyword>
<comment type="function">
    <text evidence="10">DNA-binding protein that specifically binds heat shock promoter elements (HSE) and activates transcription.</text>
</comment>
<reference evidence="15 16" key="1">
    <citation type="submission" date="2018-04" db="EMBL/GenBank/DDBJ databases">
        <authorList>
            <person name="Vogel A."/>
        </authorList>
    </citation>
    <scope>NUCLEOTIDE SEQUENCE [LARGE SCALE GENOMIC DNA]</scope>
</reference>
<dbReference type="Gene3D" id="1.10.10.10">
    <property type="entry name" value="Winged helix-like DNA-binding domain superfamily/Winged helix DNA-binding domain"/>
    <property type="match status" value="1"/>
</dbReference>
<evidence type="ECO:0000256" key="2">
    <source>
        <dbReference type="ARBA" id="ARBA00006403"/>
    </source>
</evidence>
<evidence type="ECO:0000256" key="9">
    <source>
        <dbReference type="ARBA" id="ARBA00023242"/>
    </source>
</evidence>
<dbReference type="EMBL" id="OOIL02000450">
    <property type="protein sequence ID" value="VFQ65292.1"/>
    <property type="molecule type" value="Genomic_DNA"/>
</dbReference>
<keyword evidence="9" id="KW-0539">Nucleus</keyword>
<evidence type="ECO:0000256" key="12">
    <source>
        <dbReference type="RuleBase" id="RU004020"/>
    </source>
</evidence>
<comment type="subcellular location">
    <subcellularLocation>
        <location evidence="1">Nucleus</location>
    </subcellularLocation>
</comment>
<evidence type="ECO:0000256" key="8">
    <source>
        <dbReference type="ARBA" id="ARBA00023163"/>
    </source>
</evidence>
<dbReference type="AlphaFoldDB" id="A0A484KTE0"/>
<dbReference type="GO" id="GO:0005634">
    <property type="term" value="C:nucleus"/>
    <property type="evidence" value="ECO:0007669"/>
    <property type="project" value="UniProtKB-SubCell"/>
</dbReference>
<keyword evidence="4" id="KW-0805">Transcription regulation</keyword>
<evidence type="ECO:0000259" key="14">
    <source>
        <dbReference type="PROSITE" id="PS00434"/>
    </source>
</evidence>
<evidence type="ECO:0000256" key="7">
    <source>
        <dbReference type="ARBA" id="ARBA00023159"/>
    </source>
</evidence>
<organism evidence="15 16">
    <name type="scientific">Cuscuta campestris</name>
    <dbReference type="NCBI Taxonomy" id="132261"/>
    <lineage>
        <taxon>Eukaryota</taxon>
        <taxon>Viridiplantae</taxon>
        <taxon>Streptophyta</taxon>
        <taxon>Embryophyta</taxon>
        <taxon>Tracheophyta</taxon>
        <taxon>Spermatophyta</taxon>
        <taxon>Magnoliopsida</taxon>
        <taxon>eudicotyledons</taxon>
        <taxon>Gunneridae</taxon>
        <taxon>Pentapetalae</taxon>
        <taxon>asterids</taxon>
        <taxon>lamiids</taxon>
        <taxon>Solanales</taxon>
        <taxon>Convolvulaceae</taxon>
        <taxon>Cuscuteae</taxon>
        <taxon>Cuscuta</taxon>
        <taxon>Cuscuta subgen. Grammica</taxon>
        <taxon>Cuscuta sect. Cleistogrammica</taxon>
    </lineage>
</organism>
<dbReference type="Pfam" id="PF00447">
    <property type="entry name" value="HSF_DNA-bind"/>
    <property type="match status" value="1"/>
</dbReference>
<comment type="similarity">
    <text evidence="2 12">Belongs to the HSF family.</text>
</comment>
<evidence type="ECO:0000256" key="3">
    <source>
        <dbReference type="ARBA" id="ARBA00022553"/>
    </source>
</evidence>
<keyword evidence="13" id="KW-0175">Coiled coil</keyword>
<keyword evidence="5" id="KW-0346">Stress response</keyword>
<evidence type="ECO:0000256" key="11">
    <source>
        <dbReference type="ARBA" id="ARBA00081483"/>
    </source>
</evidence>
<dbReference type="PRINTS" id="PR00056">
    <property type="entry name" value="HSFDOMAIN"/>
</dbReference>
<dbReference type="OrthoDB" id="60033at2759"/>
<gene>
    <name evidence="15" type="ORF">CCAM_LOCUS7068</name>
</gene>
<sequence>MMMGCLERSNESGGDKVPQPMEVFYEGGGLPPFLTKTYELVEDPTTDDVISWSGSNNSFIVWDPNYFSSLLLPRYFKHNNFSSFVRQLNTYGFRKVNPEKWEFANEGFLRGQRHLLRTIRRRKTSPNIHQSASSRQAETGMGSSCVEVGRFGMVGEIDRLKRDKQVLMVELVKLRQHQQNTKADLKAMEDKIKGAEVKQQQMMSFLAEAVRNPEFVEKIMQQRDMRKELEDAIKFGTMSMEEDGTSKSYSMMMIDLADGFGGARSDEGFWEDLFNNNDYK</sequence>